<reference evidence="1" key="1">
    <citation type="journal article" date="2019" name="PLoS Negl. Trop. Dis.">
        <title>Revisiting the worldwide diversity of Leptospira species in the environment.</title>
        <authorList>
            <person name="Vincent A.T."/>
            <person name="Schiettekatte O."/>
            <person name="Bourhy P."/>
            <person name="Veyrier F.J."/>
            <person name="Picardeau M."/>
        </authorList>
    </citation>
    <scope>NUCLEOTIDE SEQUENCE [LARGE SCALE GENOMIC DNA]</scope>
    <source>
        <strain evidence="1">201702455</strain>
    </source>
</reference>
<proteinExistence type="predicted"/>
<dbReference type="OrthoDB" id="9770826at2"/>
<comment type="caution">
    <text evidence="1">The sequence shown here is derived from an EMBL/GenBank/DDBJ whole genome shotgun (WGS) entry which is preliminary data.</text>
</comment>
<accession>A0A4R9K745</accession>
<organism evidence="1 2">
    <name type="scientific">Leptospira sarikeiensis</name>
    <dbReference type="NCBI Taxonomy" id="2484943"/>
    <lineage>
        <taxon>Bacteria</taxon>
        <taxon>Pseudomonadati</taxon>
        <taxon>Spirochaetota</taxon>
        <taxon>Spirochaetia</taxon>
        <taxon>Leptospirales</taxon>
        <taxon>Leptospiraceae</taxon>
        <taxon>Leptospira</taxon>
    </lineage>
</organism>
<dbReference type="EMBL" id="RQGF01000028">
    <property type="protein sequence ID" value="TGL60475.1"/>
    <property type="molecule type" value="Genomic_DNA"/>
</dbReference>
<dbReference type="AlphaFoldDB" id="A0A4R9K745"/>
<gene>
    <name evidence="1" type="ORF">EHQ64_11585</name>
</gene>
<sequence length="431" mass="48948">MRKTFQIISRSKKVAKPKKSTLDNSGHDLTIQNFYSSNLILPQAQSPELLSGWLSKHHPRYNMSSWCFFGNITDENGKTAAINSIIQYQSLPDNLPYIAEWSYCDDQTDGYVLAPFLLEEGNVEYASPFAITADYNPINTGILSLSLIYGEMGKRWSKYRMSGRVFSEPDGNLWEYELLLEDTFGVMQTGYGPSSFLPQWLFPDQTKVINSEFQGDIHKYLQSGKDDMLGQGSYYYSMPLLKVENFNITKNGNPYSSGKRGNIWVDYVVQSFGEESLKIVGSATWQFFAIQFPVLENYYNYQAAMMISIVEATVQSDPKETSDLKAARFYISDPYHVQYNENGSMISSFDWTFDQITYTVTKDADGYPTKFSIQLIAPKGKVELSGEAIRKNQMIKVVEKYEGVFKVTANISFENGIEQPGAEGFAWAEIH</sequence>
<protein>
    <recommendedName>
        <fullName evidence="3">AttH domain-containing protein</fullName>
    </recommendedName>
</protein>
<dbReference type="RefSeq" id="WP_135649648.1">
    <property type="nucleotide sequence ID" value="NZ_RQGF01000028.1"/>
</dbReference>
<dbReference type="Proteomes" id="UP000297762">
    <property type="component" value="Unassembled WGS sequence"/>
</dbReference>
<evidence type="ECO:0000313" key="1">
    <source>
        <dbReference type="EMBL" id="TGL60475.1"/>
    </source>
</evidence>
<name>A0A4R9K745_9LEPT</name>
<evidence type="ECO:0008006" key="3">
    <source>
        <dbReference type="Google" id="ProtNLM"/>
    </source>
</evidence>
<evidence type="ECO:0000313" key="2">
    <source>
        <dbReference type="Proteomes" id="UP000297762"/>
    </source>
</evidence>
<keyword evidence="2" id="KW-1185">Reference proteome</keyword>